<evidence type="ECO:0000259" key="3">
    <source>
        <dbReference type="PROSITE" id="PS50102"/>
    </source>
</evidence>
<evidence type="ECO:0000256" key="1">
    <source>
        <dbReference type="PROSITE-ProRule" id="PRU00176"/>
    </source>
</evidence>
<dbReference type="GO" id="GO:0003723">
    <property type="term" value="F:RNA binding"/>
    <property type="evidence" value="ECO:0007669"/>
    <property type="project" value="UniProtKB-UniRule"/>
</dbReference>
<feature type="domain" description="RRM" evidence="3">
    <location>
        <begin position="22"/>
        <end position="107"/>
    </location>
</feature>
<dbReference type="Pfam" id="PF04059">
    <property type="entry name" value="RRM_2"/>
    <property type="match status" value="1"/>
</dbReference>
<dbReference type="InterPro" id="IPR035979">
    <property type="entry name" value="RBD_domain_sf"/>
</dbReference>
<feature type="region of interest" description="Disordered" evidence="2">
    <location>
        <begin position="88"/>
        <end position="107"/>
    </location>
</feature>
<proteinExistence type="predicted"/>
<evidence type="ECO:0000256" key="2">
    <source>
        <dbReference type="SAM" id="MobiDB-lite"/>
    </source>
</evidence>
<name>A0A812YLR2_9DINO</name>
<dbReference type="Gene3D" id="3.30.70.330">
    <property type="match status" value="1"/>
</dbReference>
<dbReference type="InterPro" id="IPR000504">
    <property type="entry name" value="RRM_dom"/>
</dbReference>
<reference evidence="4" key="1">
    <citation type="submission" date="2021-02" db="EMBL/GenBank/DDBJ databases">
        <authorList>
            <person name="Dougan E. K."/>
            <person name="Rhodes N."/>
            <person name="Thang M."/>
            <person name="Chan C."/>
        </authorList>
    </citation>
    <scope>NUCLEOTIDE SEQUENCE</scope>
</reference>
<protein>
    <submittedName>
        <fullName evidence="4">ML5 protein</fullName>
    </submittedName>
</protein>
<feature type="region of interest" description="Disordered" evidence="2">
    <location>
        <begin position="1"/>
        <end position="21"/>
    </location>
</feature>
<organism evidence="4 5">
    <name type="scientific">Symbiodinium necroappetens</name>
    <dbReference type="NCBI Taxonomy" id="1628268"/>
    <lineage>
        <taxon>Eukaryota</taxon>
        <taxon>Sar</taxon>
        <taxon>Alveolata</taxon>
        <taxon>Dinophyceae</taxon>
        <taxon>Suessiales</taxon>
        <taxon>Symbiodiniaceae</taxon>
        <taxon>Symbiodinium</taxon>
    </lineage>
</organism>
<accession>A0A812YLR2</accession>
<dbReference type="SUPFAM" id="SSF54928">
    <property type="entry name" value="RNA-binding domain, RBD"/>
    <property type="match status" value="1"/>
</dbReference>
<feature type="non-terminal residue" evidence="4">
    <location>
        <position position="107"/>
    </location>
</feature>
<dbReference type="EMBL" id="CAJNJA010042755">
    <property type="protein sequence ID" value="CAE7786905.1"/>
    <property type="molecule type" value="Genomic_DNA"/>
</dbReference>
<dbReference type="SMART" id="SM00360">
    <property type="entry name" value="RRM"/>
    <property type="match status" value="1"/>
</dbReference>
<evidence type="ECO:0000313" key="5">
    <source>
        <dbReference type="Proteomes" id="UP000601435"/>
    </source>
</evidence>
<dbReference type="AlphaFoldDB" id="A0A812YLR2"/>
<dbReference type="InterPro" id="IPR012677">
    <property type="entry name" value="Nucleotide-bd_a/b_plait_sf"/>
</dbReference>
<keyword evidence="5" id="KW-1185">Reference proteome</keyword>
<evidence type="ECO:0000313" key="4">
    <source>
        <dbReference type="EMBL" id="CAE7786905.1"/>
    </source>
</evidence>
<dbReference type="PROSITE" id="PS50102">
    <property type="entry name" value="RRM"/>
    <property type="match status" value="1"/>
</dbReference>
<gene>
    <name evidence="4" type="primary">ML5</name>
    <name evidence="4" type="ORF">SNEC2469_LOCUS23091</name>
</gene>
<dbReference type="InterPro" id="IPR007201">
    <property type="entry name" value="Mei2-like_Rrm_C"/>
</dbReference>
<comment type="caution">
    <text evidence="4">The sequence shown here is derived from an EMBL/GenBank/DDBJ whole genome shotgun (WGS) entry which is preliminary data.</text>
</comment>
<sequence length="107" mass="12120">MPRRGTGREEPRTEADIGRDTTSLVIRRLPQHITTERLVEVLRESSRGRFDFVHVPHDQQTGLNVALAFVNFVDHDAAEKAYRTRLTRPAGGRNPLGPIRIRPGTIQ</sequence>
<dbReference type="OrthoDB" id="446895at2759"/>
<feature type="compositionally biased region" description="Basic and acidic residues" evidence="2">
    <location>
        <begin position="1"/>
        <end position="19"/>
    </location>
</feature>
<dbReference type="Proteomes" id="UP000601435">
    <property type="component" value="Unassembled WGS sequence"/>
</dbReference>
<keyword evidence="1" id="KW-0694">RNA-binding</keyword>